<dbReference type="AlphaFoldDB" id="A0A3M7PIU4"/>
<reference evidence="2 3" key="1">
    <citation type="journal article" date="2018" name="Sci. Rep.">
        <title>Genomic signatures of local adaptation to the degree of environmental predictability in rotifers.</title>
        <authorList>
            <person name="Franch-Gras L."/>
            <person name="Hahn C."/>
            <person name="Garcia-Roger E.M."/>
            <person name="Carmona M.J."/>
            <person name="Serra M."/>
            <person name="Gomez A."/>
        </authorList>
    </citation>
    <scope>NUCLEOTIDE SEQUENCE [LARGE SCALE GENOMIC DNA]</scope>
    <source>
        <strain evidence="2">HYR1</strain>
    </source>
</reference>
<evidence type="ECO:0000313" key="2">
    <source>
        <dbReference type="EMBL" id="RMZ98587.1"/>
    </source>
</evidence>
<evidence type="ECO:0000313" key="3">
    <source>
        <dbReference type="Proteomes" id="UP000276133"/>
    </source>
</evidence>
<organism evidence="2 3">
    <name type="scientific">Brachionus plicatilis</name>
    <name type="common">Marine rotifer</name>
    <name type="synonym">Brachionus muelleri</name>
    <dbReference type="NCBI Taxonomy" id="10195"/>
    <lineage>
        <taxon>Eukaryota</taxon>
        <taxon>Metazoa</taxon>
        <taxon>Spiralia</taxon>
        <taxon>Gnathifera</taxon>
        <taxon>Rotifera</taxon>
        <taxon>Eurotatoria</taxon>
        <taxon>Monogononta</taxon>
        <taxon>Pseudotrocha</taxon>
        <taxon>Ploima</taxon>
        <taxon>Brachionidae</taxon>
        <taxon>Brachionus</taxon>
    </lineage>
</organism>
<keyword evidence="1" id="KW-1133">Transmembrane helix</keyword>
<accession>A0A3M7PIU4</accession>
<gene>
    <name evidence="2" type="ORF">BpHYR1_053748</name>
</gene>
<evidence type="ECO:0000256" key="1">
    <source>
        <dbReference type="SAM" id="Phobius"/>
    </source>
</evidence>
<dbReference type="Proteomes" id="UP000276133">
    <property type="component" value="Unassembled WGS sequence"/>
</dbReference>
<name>A0A3M7PIU4_BRAPC</name>
<feature type="transmembrane region" description="Helical" evidence="1">
    <location>
        <begin position="25"/>
        <end position="44"/>
    </location>
</feature>
<proteinExistence type="predicted"/>
<keyword evidence="3" id="KW-1185">Reference proteome</keyword>
<protein>
    <submittedName>
        <fullName evidence="2">Uncharacterized protein</fullName>
    </submittedName>
</protein>
<sequence>MYQLFRKANPLKLQREETYFRLTRWLFNIISLPSWSSLIVTVPFQI</sequence>
<dbReference type="EMBL" id="REGN01010682">
    <property type="protein sequence ID" value="RMZ98587.1"/>
    <property type="molecule type" value="Genomic_DNA"/>
</dbReference>
<keyword evidence="1" id="KW-0472">Membrane</keyword>
<keyword evidence="1" id="KW-0812">Transmembrane</keyword>
<comment type="caution">
    <text evidence="2">The sequence shown here is derived from an EMBL/GenBank/DDBJ whole genome shotgun (WGS) entry which is preliminary data.</text>
</comment>